<dbReference type="EMBL" id="JAUOQO010000418">
    <property type="protein sequence ID" value="MDO6575259.1"/>
    <property type="molecule type" value="Genomic_DNA"/>
</dbReference>
<organism evidence="1 2">
    <name type="scientific">Staphylococcus pasteuri_A</name>
    <dbReference type="NCBI Taxonomy" id="3062664"/>
    <lineage>
        <taxon>Bacteria</taxon>
        <taxon>Bacillati</taxon>
        <taxon>Bacillota</taxon>
        <taxon>Bacilli</taxon>
        <taxon>Bacillales</taxon>
        <taxon>Staphylococcaceae</taxon>
        <taxon>Staphylococcus</taxon>
    </lineage>
</organism>
<sequence length="88" mass="10081">MKTFKLNIKLSSSLEFKLRDKKLKDGKASINNEKITINILYVTQSYSKLEITMNSDVFEFVKSEKDTLTEFLNENGETHSANETTSIV</sequence>
<feature type="non-terminal residue" evidence="1">
    <location>
        <position position="88"/>
    </location>
</feature>
<accession>A0AAW7YVQ5</accession>
<keyword evidence="2" id="KW-1185">Reference proteome</keyword>
<name>A0AAW7YVQ5_9STAP</name>
<dbReference type="AlphaFoldDB" id="A0AAW7YVQ5"/>
<evidence type="ECO:0000313" key="1">
    <source>
        <dbReference type="EMBL" id="MDO6575259.1"/>
    </source>
</evidence>
<reference evidence="1" key="1">
    <citation type="submission" date="2023-07" db="EMBL/GenBank/DDBJ databases">
        <title>Genome content predicts the carbon catabolic preferences of heterotrophic bacteria.</title>
        <authorList>
            <person name="Gralka M."/>
        </authorList>
    </citation>
    <scope>NUCLEOTIDE SEQUENCE</scope>
    <source>
        <strain evidence="1">E2R20</strain>
    </source>
</reference>
<feature type="non-terminal residue" evidence="1">
    <location>
        <position position="1"/>
    </location>
</feature>
<protein>
    <submittedName>
        <fullName evidence="1">Uncharacterized protein</fullName>
    </submittedName>
</protein>
<gene>
    <name evidence="1" type="ORF">Q4528_14175</name>
</gene>
<evidence type="ECO:0000313" key="2">
    <source>
        <dbReference type="Proteomes" id="UP001170310"/>
    </source>
</evidence>
<proteinExistence type="predicted"/>
<dbReference type="Proteomes" id="UP001170310">
    <property type="component" value="Unassembled WGS sequence"/>
</dbReference>
<comment type="caution">
    <text evidence="1">The sequence shown here is derived from an EMBL/GenBank/DDBJ whole genome shotgun (WGS) entry which is preliminary data.</text>
</comment>